<dbReference type="SUPFAM" id="SSF51126">
    <property type="entry name" value="Pectin lyase-like"/>
    <property type="match status" value="1"/>
</dbReference>
<dbReference type="Pfam" id="PF13229">
    <property type="entry name" value="Beta_helix"/>
    <property type="match status" value="1"/>
</dbReference>
<feature type="domain" description="Right handed beta helix" evidence="2">
    <location>
        <begin position="131"/>
        <end position="286"/>
    </location>
</feature>
<dbReference type="EMBL" id="BAHC01000127">
    <property type="protein sequence ID" value="GAB91326.1"/>
    <property type="molecule type" value="Genomic_DNA"/>
</dbReference>
<dbReference type="SMART" id="SM00710">
    <property type="entry name" value="PbH1"/>
    <property type="match status" value="7"/>
</dbReference>
<sequence>MSLTSRTVRLRLTALVAALAATYIGISGYIRSGIGTAAEDSTHSLQAQLDGLKPGGVLRLTPQDYYHSGVLKVRVPDVHIDGNGATLHATNDASSSVQLEAAGVRLTNIILTAPTQGKRWSAREQHKLVMSGTGDSVQNVTIIGSAAAGIFVDGAQDFSIRDVSVSHTRADGIHITNGAARGVVQGVRTELTGDDAVAVVSYLADGHVCSDIRISGVTVEGTRWGRGISVVGGRGVSISDFAVSRTDSAGVYIASEGAPYFTASVDDVSVANGSISRANTNPAVVQGAVLVYSGNAMAVVQNVHMSNLRIAYTPATAQRDVAIVTSAGGRVEGVSLRDFDITGSVAAPLYSTAGTGAYVASGWSRNGLGIEVR</sequence>
<dbReference type="GO" id="GO:0016787">
    <property type="term" value="F:hydrolase activity"/>
    <property type="evidence" value="ECO:0007669"/>
    <property type="project" value="UniProtKB-KW"/>
</dbReference>
<dbReference type="STRING" id="1108045.GORHZ_127_00070"/>
<dbReference type="InterPro" id="IPR012334">
    <property type="entry name" value="Pectin_lyas_fold"/>
</dbReference>
<reference evidence="3 4" key="1">
    <citation type="submission" date="2012-08" db="EMBL/GenBank/DDBJ databases">
        <title>Whole genome shotgun sequence of Gordonia rhizosphera NBRC 16068.</title>
        <authorList>
            <person name="Takarada H."/>
            <person name="Isaki S."/>
            <person name="Hosoyama A."/>
            <person name="Tsuchikane K."/>
            <person name="Katsumata H."/>
            <person name="Baba S."/>
            <person name="Ohji S."/>
            <person name="Yamazaki S."/>
            <person name="Fujita N."/>
        </authorList>
    </citation>
    <scope>NUCLEOTIDE SEQUENCE [LARGE SCALE GENOMIC DNA]</scope>
    <source>
        <strain evidence="3 4">NBRC 16068</strain>
    </source>
</reference>
<keyword evidence="1" id="KW-1133">Transmembrane helix</keyword>
<keyword evidence="4" id="KW-1185">Reference proteome</keyword>
<dbReference type="eggNOG" id="COG5434">
    <property type="taxonomic scope" value="Bacteria"/>
</dbReference>
<evidence type="ECO:0000259" key="2">
    <source>
        <dbReference type="Pfam" id="PF13229"/>
    </source>
</evidence>
<feature type="transmembrane region" description="Helical" evidence="1">
    <location>
        <begin position="12"/>
        <end position="30"/>
    </location>
</feature>
<keyword evidence="3" id="KW-0378">Hydrolase</keyword>
<organism evidence="3 4">
    <name type="scientific">Gordonia rhizosphera NBRC 16068</name>
    <dbReference type="NCBI Taxonomy" id="1108045"/>
    <lineage>
        <taxon>Bacteria</taxon>
        <taxon>Bacillati</taxon>
        <taxon>Actinomycetota</taxon>
        <taxon>Actinomycetes</taxon>
        <taxon>Mycobacteriales</taxon>
        <taxon>Gordoniaceae</taxon>
        <taxon>Gordonia</taxon>
    </lineage>
</organism>
<dbReference type="Proteomes" id="UP000008363">
    <property type="component" value="Unassembled WGS sequence"/>
</dbReference>
<gene>
    <name evidence="3" type="ORF">GORHZ_127_00070</name>
</gene>
<evidence type="ECO:0000313" key="3">
    <source>
        <dbReference type="EMBL" id="GAB91326.1"/>
    </source>
</evidence>
<evidence type="ECO:0000256" key="1">
    <source>
        <dbReference type="SAM" id="Phobius"/>
    </source>
</evidence>
<dbReference type="Gene3D" id="2.160.20.10">
    <property type="entry name" value="Single-stranded right-handed beta-helix, Pectin lyase-like"/>
    <property type="match status" value="1"/>
</dbReference>
<dbReference type="InterPro" id="IPR006626">
    <property type="entry name" value="PbH1"/>
</dbReference>
<accession>K6WC87</accession>
<keyword evidence="1" id="KW-0472">Membrane</keyword>
<evidence type="ECO:0000313" key="4">
    <source>
        <dbReference type="Proteomes" id="UP000008363"/>
    </source>
</evidence>
<dbReference type="InterPro" id="IPR039448">
    <property type="entry name" value="Beta_helix"/>
</dbReference>
<dbReference type="InterPro" id="IPR011050">
    <property type="entry name" value="Pectin_lyase_fold/virulence"/>
</dbReference>
<comment type="caution">
    <text evidence="3">The sequence shown here is derived from an EMBL/GenBank/DDBJ whole genome shotgun (WGS) entry which is preliminary data.</text>
</comment>
<protein>
    <submittedName>
        <fullName evidence="3">Putative glycoside hydrolase</fullName>
    </submittedName>
</protein>
<keyword evidence="1" id="KW-0812">Transmembrane</keyword>
<name>K6WC87_9ACTN</name>
<proteinExistence type="predicted"/>
<dbReference type="AlphaFoldDB" id="K6WC87"/>